<dbReference type="EMBL" id="UAUF01000002">
    <property type="protein sequence ID" value="SPZ00145.1"/>
    <property type="molecule type" value="Genomic_DNA"/>
</dbReference>
<dbReference type="AlphaFoldDB" id="A0A2X2CJ04"/>
<name>A0A2X2CJ04_PSELU</name>
<feature type="transmembrane region" description="Helical" evidence="1">
    <location>
        <begin position="42"/>
        <end position="61"/>
    </location>
</feature>
<keyword evidence="1" id="KW-0472">Membrane</keyword>
<accession>A0A2X2CJ04</accession>
<evidence type="ECO:0000313" key="3">
    <source>
        <dbReference type="Proteomes" id="UP000250443"/>
    </source>
</evidence>
<keyword evidence="1" id="KW-0812">Transmembrane</keyword>
<protein>
    <submittedName>
        <fullName evidence="2">Uncharacterized protein</fullName>
    </submittedName>
</protein>
<organism evidence="2 3">
    <name type="scientific">Pseudomonas luteola</name>
    <dbReference type="NCBI Taxonomy" id="47886"/>
    <lineage>
        <taxon>Bacteria</taxon>
        <taxon>Pseudomonadati</taxon>
        <taxon>Pseudomonadota</taxon>
        <taxon>Gammaproteobacteria</taxon>
        <taxon>Pseudomonadales</taxon>
        <taxon>Pseudomonadaceae</taxon>
        <taxon>Pseudomonas</taxon>
    </lineage>
</organism>
<proteinExistence type="predicted"/>
<reference evidence="2 3" key="1">
    <citation type="submission" date="2018-06" db="EMBL/GenBank/DDBJ databases">
        <authorList>
            <consortium name="Pathogen Informatics"/>
            <person name="Doyle S."/>
        </authorList>
    </citation>
    <scope>NUCLEOTIDE SEQUENCE [LARGE SCALE GENOMIC DNA]</scope>
    <source>
        <strain evidence="2 3">NCTC11842</strain>
    </source>
</reference>
<evidence type="ECO:0000256" key="1">
    <source>
        <dbReference type="SAM" id="Phobius"/>
    </source>
</evidence>
<gene>
    <name evidence="2" type="ORF">NCTC11842_00290</name>
</gene>
<keyword evidence="1" id="KW-1133">Transmembrane helix</keyword>
<evidence type="ECO:0000313" key="2">
    <source>
        <dbReference type="EMBL" id="SPZ00145.1"/>
    </source>
</evidence>
<sequence>MIGAGVRAAYATRSGKILFLTITVLMSVLLAQDMIPDEALRMIAWCWIGVGQPVMLLGLMARVMSARKAARNSLLSTSTHIASSAIAPKATPTEQGGHACYASECLQKQLDDVYDKHVKFAHDWVLYEAGHSHTPPTL</sequence>
<feature type="transmembrane region" description="Helical" evidence="1">
    <location>
        <begin position="17"/>
        <end position="36"/>
    </location>
</feature>
<dbReference type="Proteomes" id="UP000250443">
    <property type="component" value="Unassembled WGS sequence"/>
</dbReference>